<dbReference type="OrthoDB" id="9803735at2"/>
<keyword evidence="2" id="KW-0805">Transcription regulation</keyword>
<dbReference type="FunFam" id="1.10.10.10:FF:000001">
    <property type="entry name" value="LysR family transcriptional regulator"/>
    <property type="match status" value="1"/>
</dbReference>
<dbReference type="InterPro" id="IPR000847">
    <property type="entry name" value="LysR_HTH_N"/>
</dbReference>
<evidence type="ECO:0000313" key="7">
    <source>
        <dbReference type="Proteomes" id="UP000029264"/>
    </source>
</evidence>
<reference evidence="6 7" key="1">
    <citation type="submission" date="2014-06" db="EMBL/GenBank/DDBJ databases">
        <title>Shewanella sp. YQH10.</title>
        <authorList>
            <person name="Liu Y."/>
            <person name="Zeng R."/>
        </authorList>
    </citation>
    <scope>NUCLEOTIDE SEQUENCE [LARGE SCALE GENOMIC DNA]</scope>
    <source>
        <strain evidence="6 7">YQH10</strain>
    </source>
</reference>
<dbReference type="EMBL" id="JPEO01000024">
    <property type="protein sequence ID" value="KFZ36103.1"/>
    <property type="molecule type" value="Genomic_DNA"/>
</dbReference>
<evidence type="ECO:0000256" key="2">
    <source>
        <dbReference type="ARBA" id="ARBA00023015"/>
    </source>
</evidence>
<comment type="similarity">
    <text evidence="1">Belongs to the LysR transcriptional regulatory family.</text>
</comment>
<dbReference type="eggNOG" id="COG0583">
    <property type="taxonomic scope" value="Bacteria"/>
</dbReference>
<dbReference type="GO" id="GO:0003700">
    <property type="term" value="F:DNA-binding transcription factor activity"/>
    <property type="evidence" value="ECO:0007669"/>
    <property type="project" value="InterPro"/>
</dbReference>
<dbReference type="SUPFAM" id="SSF53850">
    <property type="entry name" value="Periplasmic binding protein-like II"/>
    <property type="match status" value="1"/>
</dbReference>
<keyword evidence="4" id="KW-0804">Transcription</keyword>
<evidence type="ECO:0000256" key="4">
    <source>
        <dbReference type="ARBA" id="ARBA00023163"/>
    </source>
</evidence>
<dbReference type="PANTHER" id="PTHR30126">
    <property type="entry name" value="HTH-TYPE TRANSCRIPTIONAL REGULATOR"/>
    <property type="match status" value="1"/>
</dbReference>
<evidence type="ECO:0000256" key="1">
    <source>
        <dbReference type="ARBA" id="ARBA00009437"/>
    </source>
</evidence>
<comment type="caution">
    <text evidence="6">The sequence shown here is derived from an EMBL/GenBank/DDBJ whole genome shotgun (WGS) entry which is preliminary data.</text>
</comment>
<gene>
    <name evidence="6" type="ORF">HR45_18225</name>
</gene>
<dbReference type="Pfam" id="PF00126">
    <property type="entry name" value="HTH_1"/>
    <property type="match status" value="1"/>
</dbReference>
<dbReference type="GO" id="GO:0000976">
    <property type="term" value="F:transcription cis-regulatory region binding"/>
    <property type="evidence" value="ECO:0007669"/>
    <property type="project" value="TreeGrafter"/>
</dbReference>
<accession>A0A094LLV1</accession>
<dbReference type="Gene3D" id="1.10.10.10">
    <property type="entry name" value="Winged helix-like DNA-binding domain superfamily/Winged helix DNA-binding domain"/>
    <property type="match status" value="1"/>
</dbReference>
<dbReference type="NCBIfam" id="NF008722">
    <property type="entry name" value="PRK11716.1"/>
    <property type="match status" value="1"/>
</dbReference>
<dbReference type="Proteomes" id="UP000029264">
    <property type="component" value="Unassembled WGS sequence"/>
</dbReference>
<dbReference type="PANTHER" id="PTHR30126:SF81">
    <property type="entry name" value="HTH-TYPE TRANSCRIPTIONAL REGULATOR ILVY"/>
    <property type="match status" value="1"/>
</dbReference>
<dbReference type="InterPro" id="IPR037404">
    <property type="entry name" value="IlvY_PBP2"/>
</dbReference>
<dbReference type="PROSITE" id="PS50931">
    <property type="entry name" value="HTH_LYSR"/>
    <property type="match status" value="1"/>
</dbReference>
<organism evidence="6 7">
    <name type="scientific">Shewanella mangrovi</name>
    <dbReference type="NCBI Taxonomy" id="1515746"/>
    <lineage>
        <taxon>Bacteria</taxon>
        <taxon>Pseudomonadati</taxon>
        <taxon>Pseudomonadota</taxon>
        <taxon>Gammaproteobacteria</taxon>
        <taxon>Alteromonadales</taxon>
        <taxon>Shewanellaceae</taxon>
        <taxon>Shewanella</taxon>
    </lineage>
</organism>
<evidence type="ECO:0000313" key="6">
    <source>
        <dbReference type="EMBL" id="KFZ36103.1"/>
    </source>
</evidence>
<dbReference type="CDD" id="cd08430">
    <property type="entry name" value="PBP2_IlvY"/>
    <property type="match status" value="1"/>
</dbReference>
<name>A0A094LLV1_9GAMM</name>
<evidence type="ECO:0000259" key="5">
    <source>
        <dbReference type="PROSITE" id="PS50931"/>
    </source>
</evidence>
<keyword evidence="7" id="KW-1185">Reference proteome</keyword>
<dbReference type="InterPro" id="IPR005119">
    <property type="entry name" value="LysR_subst-bd"/>
</dbReference>
<dbReference type="SUPFAM" id="SSF46785">
    <property type="entry name" value="Winged helix' DNA-binding domain"/>
    <property type="match status" value="1"/>
</dbReference>
<sequence>MDIRAIRLYLDLCETLHFGQTAANLHVSPSTLSRVLQRLEEEVGSKLLERDNRTVSLTHAGKLFRQYAQDTQNRWYQLKQELDSDKNLLRGTLQLYCSVTAAYSHLPALIDKFRRQQPLVDISLTTGDAANAVRVVQNQQADIAITALPEDFPSHMFFSPIGKVSLSVIAPAIQCQLQSLLDQTPIPWEKLPYIVPDHGPGRLRMERWFRAMGINANIYAQVGGHEAILPMVALGCGVSITPHVVVSNSPMMDRIRLLESPVAISPFELGCCCKKKRLEDPLIKAFLDVL</sequence>
<dbReference type="InterPro" id="IPR036388">
    <property type="entry name" value="WH-like_DNA-bd_sf"/>
</dbReference>
<dbReference type="STRING" id="1515746.HR45_18225"/>
<feature type="domain" description="HTH lysR-type" evidence="5">
    <location>
        <begin position="1"/>
        <end position="58"/>
    </location>
</feature>
<dbReference type="InterPro" id="IPR036390">
    <property type="entry name" value="WH_DNA-bd_sf"/>
</dbReference>
<dbReference type="Pfam" id="PF03466">
    <property type="entry name" value="LysR_substrate"/>
    <property type="match status" value="1"/>
</dbReference>
<keyword evidence="3" id="KW-0238">DNA-binding</keyword>
<evidence type="ECO:0000256" key="3">
    <source>
        <dbReference type="ARBA" id="ARBA00023125"/>
    </source>
</evidence>
<protein>
    <submittedName>
        <fullName evidence="6">Transcriptional regulator</fullName>
    </submittedName>
</protein>
<proteinExistence type="inferred from homology"/>
<dbReference type="AlphaFoldDB" id="A0A094LLV1"/>
<dbReference type="RefSeq" id="WP_037445619.1">
    <property type="nucleotide sequence ID" value="NZ_JPEO01000024.1"/>
</dbReference>
<dbReference type="Gene3D" id="3.40.190.10">
    <property type="entry name" value="Periplasmic binding protein-like II"/>
    <property type="match status" value="2"/>
</dbReference>